<dbReference type="PANTHER" id="PTHR21422">
    <property type="entry name" value="RAB3 GTPASE-ACTIVATING PROTEIN CATALYTIC SUBUNIT"/>
    <property type="match status" value="1"/>
</dbReference>
<organism evidence="2 3">
    <name type="scientific">Trapa incisa</name>
    <dbReference type="NCBI Taxonomy" id="236973"/>
    <lineage>
        <taxon>Eukaryota</taxon>
        <taxon>Viridiplantae</taxon>
        <taxon>Streptophyta</taxon>
        <taxon>Embryophyta</taxon>
        <taxon>Tracheophyta</taxon>
        <taxon>Spermatophyta</taxon>
        <taxon>Magnoliopsida</taxon>
        <taxon>eudicotyledons</taxon>
        <taxon>Gunneridae</taxon>
        <taxon>Pentapetalae</taxon>
        <taxon>rosids</taxon>
        <taxon>malvids</taxon>
        <taxon>Myrtales</taxon>
        <taxon>Lythraceae</taxon>
        <taxon>Trapa</taxon>
    </lineage>
</organism>
<gene>
    <name evidence="2" type="ORF">SAY87_012110</name>
</gene>
<dbReference type="AlphaFoldDB" id="A0AAN7GJI4"/>
<sequence>MTFPIFDDNLYLFHMKDEVEKANQELTSSIEDLIAGKVEKIPPSSVVKQLAVALKNGRKFSSMKDLLASSTSSSPIRDRAERSISAMKSLVLGEEERTASELGVDDNFTVLMQLLFNSEGSFLNRNGDIDFVGGTATALPRDIHAAPPESLVAKLSEVLGNFSNLKKMALFWCSIVAELQRIWSEEKHICGVPLDDIPDLNCCLLHQQLQVINCCVSRKRRRAVAIESLDSSVMGESPKPLRSACTNNTTSPILYARLSTGELIPRLGADRPSDNLVMLETGEPIYFPATQEGPLLTEDLIKEAEEFVIQTGSVGAGCSHLLSDMQAFKAANPGCILEDFVRWHFPPDWTESE</sequence>
<evidence type="ECO:0000259" key="1">
    <source>
        <dbReference type="Pfam" id="PF13890"/>
    </source>
</evidence>
<feature type="domain" description="Rab3GAP catalytic subunit conserved" evidence="1">
    <location>
        <begin position="266"/>
        <end position="352"/>
    </location>
</feature>
<dbReference type="Pfam" id="PF13890">
    <property type="entry name" value="Rab3-GTPase_cat"/>
    <property type="match status" value="1"/>
</dbReference>
<accession>A0AAN7GJI4</accession>
<protein>
    <recommendedName>
        <fullName evidence="1">Rab3GAP catalytic subunit conserved domain-containing protein</fullName>
    </recommendedName>
</protein>
<reference evidence="2 3" key="1">
    <citation type="journal article" date="2023" name="Hortic Res">
        <title>Pangenome of water caltrop reveals structural variations and asymmetric subgenome divergence after allopolyploidization.</title>
        <authorList>
            <person name="Zhang X."/>
            <person name="Chen Y."/>
            <person name="Wang L."/>
            <person name="Yuan Y."/>
            <person name="Fang M."/>
            <person name="Shi L."/>
            <person name="Lu R."/>
            <person name="Comes H.P."/>
            <person name="Ma Y."/>
            <person name="Chen Y."/>
            <person name="Huang G."/>
            <person name="Zhou Y."/>
            <person name="Zheng Z."/>
            <person name="Qiu Y."/>
        </authorList>
    </citation>
    <scope>NUCLEOTIDE SEQUENCE [LARGE SCALE GENOMIC DNA]</scope>
    <source>
        <tissue evidence="2">Roots</tissue>
    </source>
</reference>
<evidence type="ECO:0000313" key="2">
    <source>
        <dbReference type="EMBL" id="KAK4745798.1"/>
    </source>
</evidence>
<dbReference type="InterPro" id="IPR026147">
    <property type="entry name" value="Rab3GAP1_conserved"/>
</dbReference>
<dbReference type="EMBL" id="JAXIOK010000021">
    <property type="protein sequence ID" value="KAK4745798.1"/>
    <property type="molecule type" value="Genomic_DNA"/>
</dbReference>
<dbReference type="Proteomes" id="UP001345219">
    <property type="component" value="Chromosome 10"/>
</dbReference>
<dbReference type="PANTHER" id="PTHR21422:SF10">
    <property type="entry name" value="RAB3 GTPASE-ACTIVATING PROTEIN CATALYTIC SUBUNIT"/>
    <property type="match status" value="1"/>
</dbReference>
<dbReference type="InterPro" id="IPR045700">
    <property type="entry name" value="Rab3GAP1"/>
</dbReference>
<comment type="caution">
    <text evidence="2">The sequence shown here is derived from an EMBL/GenBank/DDBJ whole genome shotgun (WGS) entry which is preliminary data.</text>
</comment>
<proteinExistence type="predicted"/>
<keyword evidence="3" id="KW-1185">Reference proteome</keyword>
<dbReference type="GO" id="GO:0005096">
    <property type="term" value="F:GTPase activator activity"/>
    <property type="evidence" value="ECO:0007669"/>
    <property type="project" value="InterPro"/>
</dbReference>
<name>A0AAN7GJI4_9MYRT</name>
<evidence type="ECO:0000313" key="3">
    <source>
        <dbReference type="Proteomes" id="UP001345219"/>
    </source>
</evidence>